<feature type="compositionally biased region" description="Low complexity" evidence="14">
    <location>
        <begin position="335"/>
        <end position="354"/>
    </location>
</feature>
<dbReference type="SMART" id="SM00891">
    <property type="entry name" value="ERCC4"/>
    <property type="match status" value="1"/>
</dbReference>
<keyword evidence="10" id="KW-0233">DNA recombination</keyword>
<evidence type="ECO:0000256" key="11">
    <source>
        <dbReference type="ARBA" id="ARBA00023204"/>
    </source>
</evidence>
<feature type="domain" description="ERCC4" evidence="15">
    <location>
        <begin position="415"/>
        <end position="674"/>
    </location>
</feature>
<dbReference type="PANTHER" id="PTHR21077">
    <property type="entry name" value="EME1 PROTEIN"/>
    <property type="match status" value="1"/>
</dbReference>
<keyword evidence="12" id="KW-0539">Nucleus</keyword>
<proteinExistence type="inferred from homology"/>
<evidence type="ECO:0000256" key="4">
    <source>
        <dbReference type="ARBA" id="ARBA00022722"/>
    </source>
</evidence>
<evidence type="ECO:0000256" key="2">
    <source>
        <dbReference type="ARBA" id="ARBA00004123"/>
    </source>
</evidence>
<feature type="compositionally biased region" description="Basic and acidic residues" evidence="14">
    <location>
        <begin position="355"/>
        <end position="396"/>
    </location>
</feature>
<keyword evidence="9" id="KW-0460">Magnesium</keyword>
<feature type="compositionally biased region" description="Polar residues" evidence="14">
    <location>
        <begin position="246"/>
        <end position="257"/>
    </location>
</feature>
<evidence type="ECO:0000256" key="9">
    <source>
        <dbReference type="ARBA" id="ARBA00022842"/>
    </source>
</evidence>
<organism evidence="16 17">
    <name type="scientific">Cladobotryum mycophilum</name>
    <dbReference type="NCBI Taxonomy" id="491253"/>
    <lineage>
        <taxon>Eukaryota</taxon>
        <taxon>Fungi</taxon>
        <taxon>Dikarya</taxon>
        <taxon>Ascomycota</taxon>
        <taxon>Pezizomycotina</taxon>
        <taxon>Sordariomycetes</taxon>
        <taxon>Hypocreomycetidae</taxon>
        <taxon>Hypocreales</taxon>
        <taxon>Hypocreaceae</taxon>
        <taxon>Cladobotryum</taxon>
    </lineage>
</organism>
<evidence type="ECO:0000256" key="3">
    <source>
        <dbReference type="ARBA" id="ARBA00005313"/>
    </source>
</evidence>
<keyword evidence="17" id="KW-1185">Reference proteome</keyword>
<evidence type="ECO:0000256" key="13">
    <source>
        <dbReference type="ARBA" id="ARBA00023254"/>
    </source>
</evidence>
<evidence type="ECO:0000259" key="15">
    <source>
        <dbReference type="SMART" id="SM00891"/>
    </source>
</evidence>
<evidence type="ECO:0000256" key="5">
    <source>
        <dbReference type="ARBA" id="ARBA00022723"/>
    </source>
</evidence>
<keyword evidence="5" id="KW-0479">Metal-binding</keyword>
<gene>
    <name evidence="16" type="ORF">PT974_05299</name>
</gene>
<dbReference type="Gene3D" id="1.10.150.670">
    <property type="entry name" value="Crossover junction endonuclease EME1, DNA-binding domain"/>
    <property type="match status" value="1"/>
</dbReference>
<dbReference type="Pfam" id="PF02732">
    <property type="entry name" value="ERCC4"/>
    <property type="match status" value="1"/>
</dbReference>
<evidence type="ECO:0000256" key="14">
    <source>
        <dbReference type="SAM" id="MobiDB-lite"/>
    </source>
</evidence>
<dbReference type="InterPro" id="IPR047521">
    <property type="entry name" value="XPF_nuclease_EME1_ascomycetes"/>
</dbReference>
<evidence type="ECO:0000313" key="16">
    <source>
        <dbReference type="EMBL" id="KAK5991911.1"/>
    </source>
</evidence>
<protein>
    <submittedName>
        <fullName evidence="16">Crossover junction endonuclease eme1-like protein</fullName>
    </submittedName>
</protein>
<dbReference type="CDD" id="cd20085">
    <property type="entry name" value="XPF_nuclease_Mms4"/>
    <property type="match status" value="1"/>
</dbReference>
<evidence type="ECO:0000256" key="10">
    <source>
        <dbReference type="ARBA" id="ARBA00023172"/>
    </source>
</evidence>
<comment type="cofactor">
    <cofactor evidence="1">
        <name>Mg(2+)</name>
        <dbReference type="ChEBI" id="CHEBI:18420"/>
    </cofactor>
</comment>
<evidence type="ECO:0000256" key="1">
    <source>
        <dbReference type="ARBA" id="ARBA00001946"/>
    </source>
</evidence>
<evidence type="ECO:0000256" key="7">
    <source>
        <dbReference type="ARBA" id="ARBA00022763"/>
    </source>
</evidence>
<reference evidence="16 17" key="1">
    <citation type="submission" date="2024-01" db="EMBL/GenBank/DDBJ databases">
        <title>Complete genome of Cladobotryum mycophilum ATHUM6906.</title>
        <authorList>
            <person name="Christinaki A.C."/>
            <person name="Myridakis A.I."/>
            <person name="Kouvelis V.N."/>
        </authorList>
    </citation>
    <scope>NUCLEOTIDE SEQUENCE [LARGE SCALE GENOMIC DNA]</scope>
    <source>
        <strain evidence="16 17">ATHUM6906</strain>
    </source>
</reference>
<dbReference type="Proteomes" id="UP001338125">
    <property type="component" value="Unassembled WGS sequence"/>
</dbReference>
<evidence type="ECO:0000256" key="6">
    <source>
        <dbReference type="ARBA" id="ARBA00022759"/>
    </source>
</evidence>
<feature type="compositionally biased region" description="Polar residues" evidence="14">
    <location>
        <begin position="43"/>
        <end position="56"/>
    </location>
</feature>
<dbReference type="PANTHER" id="PTHR21077:SF5">
    <property type="entry name" value="CROSSOVER JUNCTION ENDONUCLEASE MMS4"/>
    <property type="match status" value="1"/>
</dbReference>
<keyword evidence="13" id="KW-0469">Meiosis</keyword>
<feature type="compositionally biased region" description="Pro residues" evidence="14">
    <location>
        <begin position="176"/>
        <end position="187"/>
    </location>
</feature>
<evidence type="ECO:0000313" key="17">
    <source>
        <dbReference type="Proteomes" id="UP001338125"/>
    </source>
</evidence>
<keyword evidence="11" id="KW-0234">DNA repair</keyword>
<dbReference type="InterPro" id="IPR042530">
    <property type="entry name" value="EME1/EME2_C"/>
</dbReference>
<sequence length="721" mass="79689">MAPDVIDLISSSPSPPILQNPPPSHCPPAPSCGSTESKRGSESPENSHVNTTTSWPSDSFDFSDDFDDLPKLDTRGKKRPRISNSPVKQGPGVGVPQPVARPHQPPLRNAASERTRRPVIEPIELTSSFDPEAEAEAVENQQLAVSPLPIVDTRPARMSKTPIHLSLSSDPFASSPLPPRPVPPKPNKPVQKVIKDDFLNPFASSPPPPTCPSKVPEPKSRNQIFSDPFASSPEPAVAQLAKASTDRNSATSLNATHQRNRRSRKDWDPISSSAPEQTPHKSPPRASRPTVRITGPSVISIDSDSDPRGESDDEFPDIADFDVSKFKPRRRSPLRRSQSDTVATSRSRSTTAPKKSTEQRARERESNTAAKATEKERKRQEKEQAKEAKVREKERATALAEVNKIRTDKKVSTPEMIVAIPSSIDAGLKVQVETLLDGLGVEHTSWDSPAGNAFKWRRKITSRFDEEMGRWEPIPLQIKTENHALIIITADELVELALNNGLDSNVNQTKEHFPGHEMVYILEGMNVWMRKNRNIRNRQFASVVRQGADAAVSQSRRRNRANEEHISEDLVEDAMLRLQVEHDILIHHTVTPLETAQWIVNFTQHISTIPYKKQRDEATSAAGFCMESGQVRTGDDVQDTYMRMLQEIARVTAPIAYGIAADFGSVSKLVNGLEGGGPMRLEGVRKSANKDGALSDRTVGQAVSKRIYKVFTGRDESSTEV</sequence>
<dbReference type="Gene3D" id="3.40.50.10130">
    <property type="match status" value="1"/>
</dbReference>
<dbReference type="InterPro" id="IPR006166">
    <property type="entry name" value="ERCC4_domain"/>
</dbReference>
<feature type="region of interest" description="Disordered" evidence="14">
    <location>
        <begin position="1"/>
        <end position="396"/>
    </location>
</feature>
<keyword evidence="7" id="KW-0227">DNA damage</keyword>
<feature type="compositionally biased region" description="Acidic residues" evidence="14">
    <location>
        <begin position="311"/>
        <end position="320"/>
    </location>
</feature>
<dbReference type="InterPro" id="IPR033310">
    <property type="entry name" value="Mms4/EME1/EME2"/>
</dbReference>
<comment type="caution">
    <text evidence="16">The sequence shown here is derived from an EMBL/GenBank/DDBJ whole genome shotgun (WGS) entry which is preliminary data.</text>
</comment>
<keyword evidence="6" id="KW-0255">Endonuclease</keyword>
<accession>A0ABR0SJL3</accession>
<dbReference type="EMBL" id="JAVFKD010000012">
    <property type="protein sequence ID" value="KAK5991911.1"/>
    <property type="molecule type" value="Genomic_DNA"/>
</dbReference>
<keyword evidence="8" id="KW-0378">Hydrolase</keyword>
<comment type="similarity">
    <text evidence="3">Belongs to the EME1/MMS4 family.</text>
</comment>
<name>A0ABR0SJL3_9HYPO</name>
<evidence type="ECO:0000256" key="8">
    <source>
        <dbReference type="ARBA" id="ARBA00022801"/>
    </source>
</evidence>
<comment type="subcellular location">
    <subcellularLocation>
        <location evidence="2">Nucleus</location>
    </subcellularLocation>
</comment>
<evidence type="ECO:0000256" key="12">
    <source>
        <dbReference type="ARBA" id="ARBA00023242"/>
    </source>
</evidence>
<keyword evidence="4" id="KW-0540">Nuclease</keyword>
<feature type="compositionally biased region" description="Pro residues" evidence="14">
    <location>
        <begin position="13"/>
        <end position="30"/>
    </location>
</feature>